<keyword evidence="2" id="KW-1015">Disulfide bond</keyword>
<reference evidence="4" key="2">
    <citation type="journal article" date="2016" name="Sci. Rep.">
        <title>Dictyocaulus viviparus genome, variome and transcriptome elucidate lungworm biology and support future intervention.</title>
        <authorList>
            <person name="McNulty S.N."/>
            <person name="Strube C."/>
            <person name="Rosa B.A."/>
            <person name="Martin J.C."/>
            <person name="Tyagi R."/>
            <person name="Choi Y.J."/>
            <person name="Wang Q."/>
            <person name="Hallsworth Pepin K."/>
            <person name="Zhang X."/>
            <person name="Ozersky P."/>
            <person name="Wilson R.K."/>
            <person name="Sternberg P.W."/>
            <person name="Gasser R.B."/>
            <person name="Mitreva M."/>
        </authorList>
    </citation>
    <scope>NUCLEOTIDE SEQUENCE [LARGE SCALE GENOMIC DNA]</scope>
    <source>
        <strain evidence="4">HannoverDv2000</strain>
    </source>
</reference>
<comment type="similarity">
    <text evidence="1">Belongs to the arthropod CHH/MIH/GIH/VIH hormone family.</text>
</comment>
<evidence type="ECO:0000313" key="4">
    <source>
        <dbReference type="Proteomes" id="UP000053766"/>
    </source>
</evidence>
<dbReference type="InterPro" id="IPR031098">
    <property type="entry name" value="Crust_neurohorm"/>
</dbReference>
<evidence type="ECO:0000256" key="2">
    <source>
        <dbReference type="PIRSR" id="PIRSR631098-51"/>
    </source>
</evidence>
<dbReference type="AlphaFoldDB" id="A0A0D8XFZ0"/>
<organism evidence="3 4">
    <name type="scientific">Dictyocaulus viviparus</name>
    <name type="common">Bovine lungworm</name>
    <dbReference type="NCBI Taxonomy" id="29172"/>
    <lineage>
        <taxon>Eukaryota</taxon>
        <taxon>Metazoa</taxon>
        <taxon>Ecdysozoa</taxon>
        <taxon>Nematoda</taxon>
        <taxon>Chromadorea</taxon>
        <taxon>Rhabditida</taxon>
        <taxon>Rhabditina</taxon>
        <taxon>Rhabditomorpha</taxon>
        <taxon>Strongyloidea</taxon>
        <taxon>Metastrongylidae</taxon>
        <taxon>Dictyocaulus</taxon>
    </lineage>
</organism>
<keyword evidence="4" id="KW-1185">Reference proteome</keyword>
<evidence type="ECO:0000256" key="1">
    <source>
        <dbReference type="ARBA" id="ARBA00005447"/>
    </source>
</evidence>
<dbReference type="PANTHER" id="PTHR35981">
    <property type="entry name" value="ION TRANSPORT PEPTIDE, ISOFORM C"/>
    <property type="match status" value="1"/>
</dbReference>
<name>A0A0D8XFZ0_DICVI</name>
<feature type="disulfide bond" evidence="2">
    <location>
        <begin position="33"/>
        <end position="51"/>
    </location>
</feature>
<protein>
    <submittedName>
        <fullName evidence="3">Crustacean CHH/MIH/GIH neurohormone family protein</fullName>
    </submittedName>
</protein>
<dbReference type="GO" id="GO:0007623">
    <property type="term" value="P:circadian rhythm"/>
    <property type="evidence" value="ECO:0007669"/>
    <property type="project" value="TreeGrafter"/>
</dbReference>
<feature type="disulfide bond" evidence="2">
    <location>
        <begin position="16"/>
        <end position="55"/>
    </location>
</feature>
<dbReference type="Pfam" id="PF01147">
    <property type="entry name" value="Crust_neurohorm"/>
    <property type="match status" value="1"/>
</dbReference>
<dbReference type="Proteomes" id="UP000053766">
    <property type="component" value="Unassembled WGS sequence"/>
</dbReference>
<gene>
    <name evidence="3" type="ORF">DICVIV_10394</name>
</gene>
<accession>A0A0D8XFZ0</accession>
<dbReference type="OrthoDB" id="6365952at2759"/>
<dbReference type="STRING" id="29172.A0A0D8XFZ0"/>
<dbReference type="EMBL" id="KN716544">
    <property type="protein sequence ID" value="KJH43595.1"/>
    <property type="molecule type" value="Genomic_DNA"/>
</dbReference>
<feature type="disulfide bond" evidence="2">
    <location>
        <begin position="36"/>
        <end position="64"/>
    </location>
</feature>
<sequence length="83" mass="10036">MTSSIENYEYFQDDDCPLLYSEPYLYEIAERICEFCHEITNHEKPNMRSECRSACFSTDTFRACLNIFDTPISRRRIRSRHRI</sequence>
<dbReference type="Gene3D" id="1.10.2010.10">
    <property type="entry name" value="Crustacean CHH/MIH/GIH neurohormone"/>
    <property type="match status" value="1"/>
</dbReference>
<proteinExistence type="inferred from homology"/>
<evidence type="ECO:0000313" key="3">
    <source>
        <dbReference type="EMBL" id="KJH43595.1"/>
    </source>
</evidence>
<dbReference type="PANTHER" id="PTHR35981:SF2">
    <property type="entry name" value="ION TRANSPORT PEPTIDE, ISOFORM C"/>
    <property type="match status" value="1"/>
</dbReference>
<dbReference type="SUPFAM" id="SSF81778">
    <property type="entry name" value="Crustacean CHH/MIH/GIH neurohormone"/>
    <property type="match status" value="1"/>
</dbReference>
<dbReference type="InterPro" id="IPR035957">
    <property type="entry name" value="Crust_neurohorm_sf"/>
</dbReference>
<reference evidence="3 4" key="1">
    <citation type="submission" date="2013-11" db="EMBL/GenBank/DDBJ databases">
        <title>Draft genome of the bovine lungworm Dictyocaulus viviparus.</title>
        <authorList>
            <person name="Mitreva M."/>
        </authorList>
    </citation>
    <scope>NUCLEOTIDE SEQUENCE [LARGE SCALE GENOMIC DNA]</scope>
    <source>
        <strain evidence="3 4">HannoverDv2000</strain>
    </source>
</reference>